<dbReference type="PANTHER" id="PTHR12788:SF7">
    <property type="entry name" value="PROTEIN-TYROSINE SULFOTRANSFERASE-RELATED"/>
    <property type="match status" value="1"/>
</dbReference>
<dbReference type="EMBL" id="QFFI01000028">
    <property type="protein sequence ID" value="PWG61715.1"/>
    <property type="molecule type" value="Genomic_DNA"/>
</dbReference>
<dbReference type="OrthoDB" id="1441538at2"/>
<dbReference type="Gene3D" id="3.40.50.300">
    <property type="entry name" value="P-loop containing nucleotide triphosphate hydrolases"/>
    <property type="match status" value="1"/>
</dbReference>
<accession>A0A2U2MXM2</accession>
<evidence type="ECO:0000256" key="1">
    <source>
        <dbReference type="ARBA" id="ARBA00022679"/>
    </source>
</evidence>
<dbReference type="GO" id="GO:0008476">
    <property type="term" value="F:protein-tyrosine sulfotransferase activity"/>
    <property type="evidence" value="ECO:0007669"/>
    <property type="project" value="InterPro"/>
</dbReference>
<evidence type="ECO:0000313" key="3">
    <source>
        <dbReference type="Proteomes" id="UP000245474"/>
    </source>
</evidence>
<reference evidence="2 3" key="1">
    <citation type="submission" date="2018-05" db="EMBL/GenBank/DDBJ databases">
        <title>Spiribacter halobius sp. nov., a moderately halophilic bacterium isolated from marine solar saltern.</title>
        <authorList>
            <person name="Zheng W.-S."/>
            <person name="Lu D.-C."/>
            <person name="Du Z.-J."/>
        </authorList>
    </citation>
    <scope>NUCLEOTIDE SEQUENCE [LARGE SCALE GENOMIC DNA]</scope>
    <source>
        <strain evidence="2 3">E85</strain>
    </source>
</reference>
<sequence>MPDPIFLVGCSRAGTTVTYETLAAAPGVRSVGYELPQLWHRLHGPAHNGWHSEAAGRADARPEHREAALRFLYERLGAGLIVDKTCINVLRVPYLHALFPQARFVFIHRDGRANVSSLMDGWRDGRFALGQFLGPPPEEVAIENGAFREWHFFLPPGWRDYNHASLAEACAHQWTTANHLALEARAGIPEDQWVRIRYEDLLDRPVALFREVFEKLDLPFTDELQQRCATLAERPTSLVAGAPKRDKWREHNGDAIERILPMISPLMQELGYDPAA</sequence>
<dbReference type="Pfam" id="PF13469">
    <property type="entry name" value="Sulfotransfer_3"/>
    <property type="match status" value="2"/>
</dbReference>
<dbReference type="RefSeq" id="WP_109679694.1">
    <property type="nucleotide sequence ID" value="NZ_CP086615.1"/>
</dbReference>
<dbReference type="Proteomes" id="UP000245474">
    <property type="component" value="Unassembled WGS sequence"/>
</dbReference>
<dbReference type="SUPFAM" id="SSF52540">
    <property type="entry name" value="P-loop containing nucleoside triphosphate hydrolases"/>
    <property type="match status" value="1"/>
</dbReference>
<dbReference type="AlphaFoldDB" id="A0A2U2MXM2"/>
<proteinExistence type="predicted"/>
<name>A0A2U2MXM2_9GAMM</name>
<dbReference type="InterPro" id="IPR027417">
    <property type="entry name" value="P-loop_NTPase"/>
</dbReference>
<evidence type="ECO:0000313" key="2">
    <source>
        <dbReference type="EMBL" id="PWG61715.1"/>
    </source>
</evidence>
<gene>
    <name evidence="2" type="ORF">DEM34_15250</name>
</gene>
<dbReference type="PANTHER" id="PTHR12788">
    <property type="entry name" value="PROTEIN-TYROSINE SULFOTRANSFERASE 2"/>
    <property type="match status" value="1"/>
</dbReference>
<dbReference type="InterPro" id="IPR026634">
    <property type="entry name" value="TPST-like"/>
</dbReference>
<protein>
    <submittedName>
        <fullName evidence="2">Sulfotransferase</fullName>
    </submittedName>
</protein>
<organism evidence="2 3">
    <name type="scientific">Sediminicurvatus halobius</name>
    <dbReference type="NCBI Taxonomy" id="2182432"/>
    <lineage>
        <taxon>Bacteria</taxon>
        <taxon>Pseudomonadati</taxon>
        <taxon>Pseudomonadota</taxon>
        <taxon>Gammaproteobacteria</taxon>
        <taxon>Chromatiales</taxon>
        <taxon>Ectothiorhodospiraceae</taxon>
        <taxon>Sediminicurvatus</taxon>
    </lineage>
</organism>
<keyword evidence="3" id="KW-1185">Reference proteome</keyword>
<keyword evidence="1 2" id="KW-0808">Transferase</keyword>
<comment type="caution">
    <text evidence="2">The sequence shown here is derived from an EMBL/GenBank/DDBJ whole genome shotgun (WGS) entry which is preliminary data.</text>
</comment>